<evidence type="ECO:0000256" key="1">
    <source>
        <dbReference type="SAM" id="MobiDB-lite"/>
    </source>
</evidence>
<accession>A0A1X6NBX8</accession>
<evidence type="ECO:0000313" key="2">
    <source>
        <dbReference type="EMBL" id="OSX66012.1"/>
    </source>
</evidence>
<dbReference type="RefSeq" id="XP_024342806.1">
    <property type="nucleotide sequence ID" value="XM_024483179.1"/>
</dbReference>
<dbReference type="GeneID" id="36328128"/>
<feature type="region of interest" description="Disordered" evidence="1">
    <location>
        <begin position="54"/>
        <end position="75"/>
    </location>
</feature>
<sequence>LSSILISRFLIHIRQAADGAERTLSGQSTIAFRNSQPNSTQRWSFSMAELAADVDHKGDGPNSTSLTDSAAADDDDFLEEVRDEEDRIKNEESGIEL</sequence>
<evidence type="ECO:0000313" key="3">
    <source>
        <dbReference type="Proteomes" id="UP000194127"/>
    </source>
</evidence>
<keyword evidence="3" id="KW-1185">Reference proteome</keyword>
<dbReference type="AlphaFoldDB" id="A0A1X6NBX8"/>
<organism evidence="2 3">
    <name type="scientific">Postia placenta MAD-698-R-SB12</name>
    <dbReference type="NCBI Taxonomy" id="670580"/>
    <lineage>
        <taxon>Eukaryota</taxon>
        <taxon>Fungi</taxon>
        <taxon>Dikarya</taxon>
        <taxon>Basidiomycota</taxon>
        <taxon>Agaricomycotina</taxon>
        <taxon>Agaricomycetes</taxon>
        <taxon>Polyporales</taxon>
        <taxon>Adustoporiaceae</taxon>
        <taxon>Rhodonia</taxon>
    </lineage>
</organism>
<feature type="non-terminal residue" evidence="2">
    <location>
        <position position="97"/>
    </location>
</feature>
<protein>
    <submittedName>
        <fullName evidence="2">Uncharacterized protein</fullName>
    </submittedName>
</protein>
<reference evidence="2 3" key="1">
    <citation type="submission" date="2017-04" db="EMBL/GenBank/DDBJ databases">
        <title>Genome Sequence of the Model Brown-Rot Fungus Postia placenta SB12.</title>
        <authorList>
            <consortium name="DOE Joint Genome Institute"/>
            <person name="Gaskell J."/>
            <person name="Kersten P."/>
            <person name="Larrondo L.F."/>
            <person name="Canessa P."/>
            <person name="Martinez D."/>
            <person name="Hibbett D."/>
            <person name="Schmoll M."/>
            <person name="Kubicek C.P."/>
            <person name="Martinez A.T."/>
            <person name="Yadav J."/>
            <person name="Master E."/>
            <person name="Magnuson J.K."/>
            <person name="James T."/>
            <person name="Yaver D."/>
            <person name="Berka R."/>
            <person name="Labutti K."/>
            <person name="Lipzen A."/>
            <person name="Aerts A."/>
            <person name="Barry K."/>
            <person name="Henrissat B."/>
            <person name="Blanchette R."/>
            <person name="Grigoriev I."/>
            <person name="Cullen D."/>
        </authorList>
    </citation>
    <scope>NUCLEOTIDE SEQUENCE [LARGE SCALE GENOMIC DNA]</scope>
    <source>
        <strain evidence="2 3">MAD-698-R-SB12</strain>
    </source>
</reference>
<dbReference type="OrthoDB" id="10414083at2759"/>
<dbReference type="EMBL" id="KZ110592">
    <property type="protein sequence ID" value="OSX66012.1"/>
    <property type="molecule type" value="Genomic_DNA"/>
</dbReference>
<proteinExistence type="predicted"/>
<name>A0A1X6NBX8_9APHY</name>
<gene>
    <name evidence="2" type="ORF">POSPLADRAFT_1099364</name>
</gene>
<feature type="non-terminal residue" evidence="2">
    <location>
        <position position="1"/>
    </location>
</feature>
<dbReference type="Proteomes" id="UP000194127">
    <property type="component" value="Unassembled WGS sequence"/>
</dbReference>